<gene>
    <name evidence="2" type="ORF">BaRGS_00009139</name>
</gene>
<reference evidence="2 3" key="1">
    <citation type="journal article" date="2023" name="Sci. Data">
        <title>Genome assembly of the Korean intertidal mud-creeper Batillaria attramentaria.</title>
        <authorList>
            <person name="Patra A.K."/>
            <person name="Ho P.T."/>
            <person name="Jun S."/>
            <person name="Lee S.J."/>
            <person name="Kim Y."/>
            <person name="Won Y.J."/>
        </authorList>
    </citation>
    <scope>NUCLEOTIDE SEQUENCE [LARGE SCALE GENOMIC DNA]</scope>
    <source>
        <strain evidence="2">Wonlab-2016</strain>
    </source>
</reference>
<protein>
    <submittedName>
        <fullName evidence="2">Uncharacterized protein</fullName>
    </submittedName>
</protein>
<accession>A0ABD0LIY5</accession>
<organism evidence="2 3">
    <name type="scientific">Batillaria attramentaria</name>
    <dbReference type="NCBI Taxonomy" id="370345"/>
    <lineage>
        <taxon>Eukaryota</taxon>
        <taxon>Metazoa</taxon>
        <taxon>Spiralia</taxon>
        <taxon>Lophotrochozoa</taxon>
        <taxon>Mollusca</taxon>
        <taxon>Gastropoda</taxon>
        <taxon>Caenogastropoda</taxon>
        <taxon>Sorbeoconcha</taxon>
        <taxon>Cerithioidea</taxon>
        <taxon>Batillariidae</taxon>
        <taxon>Batillaria</taxon>
    </lineage>
</organism>
<evidence type="ECO:0000313" key="2">
    <source>
        <dbReference type="EMBL" id="KAK7499487.1"/>
    </source>
</evidence>
<comment type="caution">
    <text evidence="2">The sequence shown here is derived from an EMBL/GenBank/DDBJ whole genome shotgun (WGS) entry which is preliminary data.</text>
</comment>
<sequence length="70" mass="7486">MFRIKGKLEPLSVDKARGAQGADFPKLEEHESNSCEGDITESEAGHALMGMKTGSAPGGDGLTIEFLKFF</sequence>
<keyword evidence="3" id="KW-1185">Reference proteome</keyword>
<feature type="region of interest" description="Disordered" evidence="1">
    <location>
        <begin position="15"/>
        <end position="37"/>
    </location>
</feature>
<dbReference type="Proteomes" id="UP001519460">
    <property type="component" value="Unassembled WGS sequence"/>
</dbReference>
<evidence type="ECO:0000313" key="3">
    <source>
        <dbReference type="Proteomes" id="UP001519460"/>
    </source>
</evidence>
<proteinExistence type="predicted"/>
<evidence type="ECO:0000256" key="1">
    <source>
        <dbReference type="SAM" id="MobiDB-lite"/>
    </source>
</evidence>
<dbReference type="AlphaFoldDB" id="A0ABD0LIY5"/>
<name>A0ABD0LIY5_9CAEN</name>
<dbReference type="EMBL" id="JACVVK020000043">
    <property type="protein sequence ID" value="KAK7499487.1"/>
    <property type="molecule type" value="Genomic_DNA"/>
</dbReference>